<feature type="compositionally biased region" description="Polar residues" evidence="6">
    <location>
        <begin position="675"/>
        <end position="687"/>
    </location>
</feature>
<organism evidence="7 8">
    <name type="scientific">Branchiostoma belcheri</name>
    <name type="common">Amphioxus</name>
    <dbReference type="NCBI Taxonomy" id="7741"/>
    <lineage>
        <taxon>Eukaryota</taxon>
        <taxon>Metazoa</taxon>
        <taxon>Chordata</taxon>
        <taxon>Cephalochordata</taxon>
        <taxon>Leptocardii</taxon>
        <taxon>Amphioxiformes</taxon>
        <taxon>Branchiostomatidae</taxon>
        <taxon>Branchiostoma</taxon>
    </lineage>
</organism>
<reference evidence="8" key="1">
    <citation type="submission" date="2025-08" db="UniProtKB">
        <authorList>
            <consortium name="RefSeq"/>
        </authorList>
    </citation>
    <scope>IDENTIFICATION</scope>
    <source>
        <tissue evidence="8">Gonad</tissue>
    </source>
</reference>
<feature type="compositionally biased region" description="Polar residues" evidence="6">
    <location>
        <begin position="143"/>
        <end position="156"/>
    </location>
</feature>
<evidence type="ECO:0000256" key="1">
    <source>
        <dbReference type="ARBA" id="ARBA00004613"/>
    </source>
</evidence>
<feature type="region of interest" description="Disordered" evidence="6">
    <location>
        <begin position="668"/>
        <end position="687"/>
    </location>
</feature>
<feature type="region of interest" description="Disordered" evidence="6">
    <location>
        <begin position="217"/>
        <end position="238"/>
    </location>
</feature>
<feature type="compositionally biased region" description="Basic and acidic residues" evidence="6">
    <location>
        <begin position="420"/>
        <end position="431"/>
    </location>
</feature>
<evidence type="ECO:0000256" key="2">
    <source>
        <dbReference type="ARBA" id="ARBA00007236"/>
    </source>
</evidence>
<keyword evidence="3" id="KW-0202">Cytokine</keyword>
<dbReference type="InterPro" id="IPR029034">
    <property type="entry name" value="Cystine-knot_cytokine"/>
</dbReference>
<dbReference type="GO" id="GO:0005125">
    <property type="term" value="F:cytokine activity"/>
    <property type="evidence" value="ECO:0007669"/>
    <property type="project" value="UniProtKB-KW"/>
</dbReference>
<evidence type="ECO:0000313" key="7">
    <source>
        <dbReference type="Proteomes" id="UP000515135"/>
    </source>
</evidence>
<dbReference type="GeneID" id="109466404"/>
<evidence type="ECO:0000256" key="3">
    <source>
        <dbReference type="ARBA" id="ARBA00022514"/>
    </source>
</evidence>
<feature type="compositionally biased region" description="Basic and acidic residues" evidence="6">
    <location>
        <begin position="297"/>
        <end position="322"/>
    </location>
</feature>
<accession>A0A6P4YBQ5</accession>
<feature type="compositionally biased region" description="Polar residues" evidence="6">
    <location>
        <begin position="561"/>
        <end position="573"/>
    </location>
</feature>
<feature type="region of interest" description="Disordered" evidence="6">
    <location>
        <begin position="629"/>
        <end position="654"/>
    </location>
</feature>
<feature type="region of interest" description="Disordered" evidence="6">
    <location>
        <begin position="49"/>
        <end position="80"/>
    </location>
</feature>
<feature type="region of interest" description="Disordered" evidence="6">
    <location>
        <begin position="367"/>
        <end position="573"/>
    </location>
</feature>
<evidence type="ECO:0000313" key="8">
    <source>
        <dbReference type="RefSeq" id="XP_019619674.1"/>
    </source>
</evidence>
<dbReference type="SUPFAM" id="SSF57501">
    <property type="entry name" value="Cystine-knot cytokines"/>
    <property type="match status" value="1"/>
</dbReference>
<dbReference type="KEGG" id="bbel:109466404"/>
<dbReference type="OrthoDB" id="6038945at2759"/>
<dbReference type="PRINTS" id="PR01932">
    <property type="entry name" value="INTRLEUKIN17"/>
</dbReference>
<evidence type="ECO:0000256" key="5">
    <source>
        <dbReference type="ARBA" id="ARBA00022729"/>
    </source>
</evidence>
<feature type="compositionally biased region" description="Basic and acidic residues" evidence="6">
    <location>
        <begin position="225"/>
        <end position="238"/>
    </location>
</feature>
<dbReference type="Proteomes" id="UP000515135">
    <property type="component" value="Unplaced"/>
</dbReference>
<feature type="compositionally biased region" description="Basic and acidic residues" evidence="6">
    <location>
        <begin position="444"/>
        <end position="526"/>
    </location>
</feature>
<feature type="compositionally biased region" description="Basic residues" evidence="6">
    <location>
        <begin position="629"/>
        <end position="649"/>
    </location>
</feature>
<feature type="compositionally biased region" description="Basic residues" evidence="6">
    <location>
        <begin position="432"/>
        <end position="443"/>
    </location>
</feature>
<dbReference type="Gene3D" id="2.10.90.10">
    <property type="entry name" value="Cystine-knot cytokines"/>
    <property type="match status" value="1"/>
</dbReference>
<dbReference type="GO" id="GO:0005615">
    <property type="term" value="C:extracellular space"/>
    <property type="evidence" value="ECO:0007669"/>
    <property type="project" value="UniProtKB-KW"/>
</dbReference>
<name>A0A6P4YBQ5_BRABE</name>
<keyword evidence="5" id="KW-0732">Signal</keyword>
<dbReference type="InterPro" id="IPR010345">
    <property type="entry name" value="IL-17_fam"/>
</dbReference>
<keyword evidence="7" id="KW-1185">Reference proteome</keyword>
<dbReference type="AlphaFoldDB" id="A0A6P4YBQ5"/>
<dbReference type="RefSeq" id="XP_019619674.1">
    <property type="nucleotide sequence ID" value="XM_019764115.1"/>
</dbReference>
<comment type="subcellular location">
    <subcellularLocation>
        <location evidence="1">Secreted</location>
    </subcellularLocation>
</comment>
<feature type="compositionally biased region" description="Polar residues" evidence="6">
    <location>
        <begin position="61"/>
        <end position="76"/>
    </location>
</feature>
<sequence length="816" mass="93963">MADNNRPWLSHVQRKNAIKTRSEAVTGDANLLENARKATELNDANGFLEKLGLNTPKKPGTSRNPFRNQPSSSTASIKPRFKLSSKTEQVTNMAAIFSIAPPPGNNDEETHRKVLIKQNLAKKLRSLTNDKGLKKGEPRVSVAENNSGKELTSPTIHTKGHRSGHDYNVGLARELPTTNPFSRRKTKHRETFDRNNSAPRIMELTSDQVVTRNTLKMNPTTIPNDSDRSGGKGSERMSTHHVGKLDMSTVETRYGEERKIHIDTESNLDIKIKPDFQYNNEETQHFESRCGAERNCTTERGRHGTQNKEKAKRTHSDRDHYNTHSTEISVTPSDIAVLGEVEGFIDTWEGAERHVLSIFRRGHKLTRARKQQGDHPPGFRLGAPQSNATEEEGKTTQSGKMRKDEKRGRRKLTAEEDIEEDRRETEKDNEKKRRKTEKGKRTTKKGEEKDRRKTTRDDEKHRRKTEQDNEKERRETEKDEGKTEKVKKERRKTAEKDKEKDRRPETDRDKRKDRKRTDSRNLAERTRKGRHRKRTGSSIRTTRQGSRSNRRKCAFRKDAKQTQQMDTANASLQSIDHLKGEKFEEDGKISYFRNTNITSQNGVDSYNSTQTVNSSRRHSRRLIARKRRRQCFRGRGRKRRRHNASKSKGRKGELRQIKPHLTKTLSNKEEAVVTPVTSPPSHNKSTVSKQAVFGTVNNSHKENVSPKVPLDSCPENRTTNSPNLPLNVRSVCPWSYYVDHDPDRFPYDILQARCRCIACLDTTTNRQNYNYVCVPVTIQKLVSRRKKKKSGRGYRYRNEWVNVAVGCTCVNPRYSP</sequence>
<evidence type="ECO:0000256" key="4">
    <source>
        <dbReference type="ARBA" id="ARBA00022525"/>
    </source>
</evidence>
<feature type="region of interest" description="Disordered" evidence="6">
    <location>
        <begin position="297"/>
        <end position="327"/>
    </location>
</feature>
<feature type="region of interest" description="Disordered" evidence="6">
    <location>
        <begin position="131"/>
        <end position="164"/>
    </location>
</feature>
<protein>
    <submittedName>
        <fullName evidence="8">Serine/arginine repetitive matrix protein 5-like</fullName>
    </submittedName>
</protein>
<comment type="similarity">
    <text evidence="2">Belongs to the IL-17 family.</text>
</comment>
<dbReference type="InterPro" id="IPR020440">
    <property type="entry name" value="IL-17_chr"/>
</dbReference>
<gene>
    <name evidence="8" type="primary">LOC109466404</name>
</gene>
<keyword evidence="4" id="KW-0964">Secreted</keyword>
<evidence type="ECO:0000256" key="6">
    <source>
        <dbReference type="SAM" id="MobiDB-lite"/>
    </source>
</evidence>
<proteinExistence type="inferred from homology"/>
<dbReference type="Pfam" id="PF06083">
    <property type="entry name" value="IL17"/>
    <property type="match status" value="1"/>
</dbReference>